<reference evidence="1 2" key="1">
    <citation type="submission" date="2021-07" db="EMBL/GenBank/DDBJ databases">
        <title>Isolation and characterization of bacteria from a gold mining with a capacity of golden bioaccumulation.</title>
        <authorList>
            <person name="Yang X.J."/>
        </authorList>
    </citation>
    <scope>NUCLEOTIDE SEQUENCE [LARGE SCALE GENOMIC DNA]</scope>
    <source>
        <strain evidence="1 2">Au29</strain>
    </source>
</reference>
<dbReference type="GeneID" id="94374766"/>
<dbReference type="InterPro" id="IPR025332">
    <property type="entry name" value="DUF4238"/>
</dbReference>
<keyword evidence="2" id="KW-1185">Reference proteome</keyword>
<protein>
    <submittedName>
        <fullName evidence="1">DUF4238 domain-containing protein</fullName>
    </submittedName>
</protein>
<dbReference type="Proteomes" id="UP000824334">
    <property type="component" value="Chromosome"/>
</dbReference>
<organism evidence="1 2">
    <name type="scientific">Brevundimonas nasdae</name>
    <dbReference type="NCBI Taxonomy" id="172043"/>
    <lineage>
        <taxon>Bacteria</taxon>
        <taxon>Pseudomonadati</taxon>
        <taxon>Pseudomonadota</taxon>
        <taxon>Alphaproteobacteria</taxon>
        <taxon>Caulobacterales</taxon>
        <taxon>Caulobacteraceae</taxon>
        <taxon>Brevundimonas</taxon>
    </lineage>
</organism>
<proteinExistence type="predicted"/>
<dbReference type="EMBL" id="CP080034">
    <property type="protein sequence ID" value="QYC11486.1"/>
    <property type="molecule type" value="Genomic_DNA"/>
</dbReference>
<evidence type="ECO:0000313" key="2">
    <source>
        <dbReference type="Proteomes" id="UP000824334"/>
    </source>
</evidence>
<evidence type="ECO:0000313" key="1">
    <source>
        <dbReference type="EMBL" id="QYC11486.1"/>
    </source>
</evidence>
<dbReference type="RefSeq" id="WP_219354065.1">
    <property type="nucleotide sequence ID" value="NZ_CP080034.1"/>
</dbReference>
<dbReference type="Pfam" id="PF14022">
    <property type="entry name" value="DUF4238"/>
    <property type="match status" value="1"/>
</dbReference>
<gene>
    <name evidence="1" type="ORF">KWG56_05785</name>
</gene>
<sequence>MSGKKQHFIPQSLLRGFATETRKGHRLWVHHRERGVFEANVQDAAAARFFYSELRTEGAPATLDDRITAYESRLAEHLKMLTASPEGMIADDEVAREVVAHLAFRTEATRDLVGEAMITTQRLKAWMATPAVMLAYVGADRDKPGPRIESFLEILRADPRWTRTFGAVKSRHIRKVLFAEVRRDPMRFVGGMMEETRRETEFLLREHRALAREVHTDALSADVVSTASMRRLEGLTWSVADYDNLPLPDTVVLASRDSLNFRGLSWIEAAEQRDVVMPLSRGRLLQGQRDGPRHYDPGTLRYALMRGADAFVINCTQIATFDPSIIGASNAEAFDELITSLTSNILTEPLRRSRPSDTPALTRR</sequence>
<accession>A0ABX8TJT1</accession>
<name>A0ABX8TJT1_9CAUL</name>